<evidence type="ECO:0000313" key="2">
    <source>
        <dbReference type="Proteomes" id="UP000190328"/>
    </source>
</evidence>
<accession>A0A1T4NF62</accession>
<proteinExistence type="predicted"/>
<reference evidence="1 2" key="1">
    <citation type="submission" date="2017-02" db="EMBL/GenBank/DDBJ databases">
        <authorList>
            <person name="Peterson S.W."/>
        </authorList>
    </citation>
    <scope>NUCLEOTIDE SEQUENCE [LARGE SCALE GENOMIC DNA]</scope>
    <source>
        <strain evidence="1 2">ATCC BAA-1030</strain>
    </source>
</reference>
<sequence>MLTKEEYGRFFYTFAQEMNWQFRYNGYGRFEVVPETEEQLEEMQEYAGLMHVQLMVDDKRLRELQLLKYESSEKELLYRMLKQKGYDVRLEYDEQRNMYFIFITLDNNNQTKRLFTVLNDFEGTNDFVFISTKSQQENEVDDMNYRELLTKLRRLEEIEVVIEHKKYELEVFALTNDGRRKAYYLQKEYEEAKNSKGVYITFNMSRVQALSEEDFFLRIREFSAFVQKYHGFVELRDKTNILAYYSSEKTKAVIENKFREFWYTKLELGEGKTSTLSLTLSPLYPSGSAWTMEEWQTIGKTIQEKISKFGMSIRYSTSSHLEIVFLEDEQVKYNSSVYKYAHKWLITENGERVKTKISFVKA</sequence>
<dbReference type="STRING" id="263852.SAMN02745116_01408"/>
<evidence type="ECO:0000313" key="1">
    <source>
        <dbReference type="EMBL" id="SJZ77753.1"/>
    </source>
</evidence>
<name>A0A1T4NF62_9ENTE</name>
<dbReference type="AlphaFoldDB" id="A0A1T4NF62"/>
<organism evidence="1 2">
    <name type="scientific">Pilibacter termitis</name>
    <dbReference type="NCBI Taxonomy" id="263852"/>
    <lineage>
        <taxon>Bacteria</taxon>
        <taxon>Bacillati</taxon>
        <taxon>Bacillota</taxon>
        <taxon>Bacilli</taxon>
        <taxon>Lactobacillales</taxon>
        <taxon>Enterococcaceae</taxon>
        <taxon>Pilibacter</taxon>
    </lineage>
</organism>
<dbReference type="EMBL" id="FUXI01000014">
    <property type="protein sequence ID" value="SJZ77753.1"/>
    <property type="molecule type" value="Genomic_DNA"/>
</dbReference>
<dbReference type="Proteomes" id="UP000190328">
    <property type="component" value="Unassembled WGS sequence"/>
</dbReference>
<protein>
    <submittedName>
        <fullName evidence="1">Uncharacterized protein</fullName>
    </submittedName>
</protein>
<dbReference type="RefSeq" id="WP_078807340.1">
    <property type="nucleotide sequence ID" value="NZ_FUXI01000014.1"/>
</dbReference>
<keyword evidence="2" id="KW-1185">Reference proteome</keyword>
<gene>
    <name evidence="1" type="ORF">SAMN02745116_01408</name>
</gene>